<evidence type="ECO:0000256" key="5">
    <source>
        <dbReference type="SAM" id="MobiDB-lite"/>
    </source>
</evidence>
<dbReference type="PANTHER" id="PTHR45931">
    <property type="entry name" value="SI:CH211-59O9.10"/>
    <property type="match status" value="1"/>
</dbReference>
<dbReference type="Proteomes" id="UP001600888">
    <property type="component" value="Unassembled WGS sequence"/>
</dbReference>
<dbReference type="Pfam" id="PF13639">
    <property type="entry name" value="zf-RING_2"/>
    <property type="match status" value="1"/>
</dbReference>
<dbReference type="EMBL" id="JBAWTH010000025">
    <property type="protein sequence ID" value="KAL2286264.1"/>
    <property type="molecule type" value="Genomic_DNA"/>
</dbReference>
<evidence type="ECO:0000256" key="4">
    <source>
        <dbReference type="PROSITE-ProRule" id="PRU00175"/>
    </source>
</evidence>
<feature type="region of interest" description="Disordered" evidence="5">
    <location>
        <begin position="177"/>
        <end position="218"/>
    </location>
</feature>
<organism evidence="7 8">
    <name type="scientific">Diaporthe vaccinii</name>
    <dbReference type="NCBI Taxonomy" id="105482"/>
    <lineage>
        <taxon>Eukaryota</taxon>
        <taxon>Fungi</taxon>
        <taxon>Dikarya</taxon>
        <taxon>Ascomycota</taxon>
        <taxon>Pezizomycotina</taxon>
        <taxon>Sordariomycetes</taxon>
        <taxon>Sordariomycetidae</taxon>
        <taxon>Diaporthales</taxon>
        <taxon>Diaporthaceae</taxon>
        <taxon>Diaporthe</taxon>
        <taxon>Diaporthe eres species complex</taxon>
    </lineage>
</organism>
<dbReference type="Gene3D" id="3.30.40.10">
    <property type="entry name" value="Zinc/RING finger domain, C3HC4 (zinc finger)"/>
    <property type="match status" value="1"/>
</dbReference>
<reference evidence="7 8" key="1">
    <citation type="submission" date="2024-03" db="EMBL/GenBank/DDBJ databases">
        <title>A high-quality draft genome sequence of Diaporthe vaccinii, a causative agent of upright dieback and viscid rot disease in cranberry plants.</title>
        <authorList>
            <person name="Sarrasin M."/>
            <person name="Lang B.F."/>
            <person name="Burger G."/>
        </authorList>
    </citation>
    <scope>NUCLEOTIDE SEQUENCE [LARGE SCALE GENOMIC DNA]</scope>
    <source>
        <strain evidence="7 8">IS7</strain>
    </source>
</reference>
<name>A0ABR4EUZ2_9PEZI</name>
<dbReference type="PANTHER" id="PTHR45931:SF3">
    <property type="entry name" value="RING ZINC FINGER-CONTAINING PROTEIN"/>
    <property type="match status" value="1"/>
</dbReference>
<sequence>MDLPGPGRSRRHHLDLADGREVVFCHNCNHEWYNDEHGLQCPHCHSDVCELISADNDPRDVTPESPDSNILRGGHFGPHDFGHDHSHGHGHGHGHIHDHDHFSDPGEDDIEDYMDPRGHVHTGPGGFMWSQRTYRSPDRQQDTPGGDPRQLRPVNPGGSEQEIFQRFQETIDMLTGLPFGSPGRRAAPPPDGAAGAPGPSMRTTTYRSPSGHTSFTITTGAMPLRGVDHDDGFDMYARPPDDRLPRSPVVTLIALRSSTNPPSRTFSNFMGGGGIQPPRTQNPGLVGGLGDIFSLLLGPGGPNSAHGDAVYTQEGLDRIITQLMEANPQSNAAPPASESAIEKLEKKKLDRQMMGDGAKVECTICIDEMHLGDEVTVLPCKHWFHGECVVLWLKEHNTCPICRAPIEKRGENSAGGNNGNGGSGAGDDSGNNQPRRTSGARLGSFSALFGGDPWSPQGGSGSSAPSGSQQHNMRGARTPEDRARRLNSIRDLAGPSSYGRSAPDSSRHGAQRRDSWSPTSPGPTSVTSARNRSPSGPRARLGRANSSGLGGDRDPQPSGRGSHNSSGNAGGSSNPLSWIRDRISGNGGSASGNNNGRRRS</sequence>
<evidence type="ECO:0000313" key="7">
    <source>
        <dbReference type="EMBL" id="KAL2286264.1"/>
    </source>
</evidence>
<evidence type="ECO:0000259" key="6">
    <source>
        <dbReference type="PROSITE" id="PS50089"/>
    </source>
</evidence>
<accession>A0ABR4EUZ2</accession>
<feature type="compositionally biased region" description="Basic and acidic residues" evidence="5">
    <location>
        <begin position="505"/>
        <end position="515"/>
    </location>
</feature>
<evidence type="ECO:0000313" key="8">
    <source>
        <dbReference type="Proteomes" id="UP001600888"/>
    </source>
</evidence>
<feature type="region of interest" description="Disordered" evidence="5">
    <location>
        <begin position="407"/>
        <end position="600"/>
    </location>
</feature>
<dbReference type="SUPFAM" id="SSF57850">
    <property type="entry name" value="RING/U-box"/>
    <property type="match status" value="1"/>
</dbReference>
<feature type="compositionally biased region" description="Low complexity" evidence="5">
    <location>
        <begin position="516"/>
        <end position="528"/>
    </location>
</feature>
<feature type="compositionally biased region" description="Low complexity" evidence="5">
    <location>
        <begin position="180"/>
        <end position="200"/>
    </location>
</feature>
<dbReference type="InterPro" id="IPR051834">
    <property type="entry name" value="RING_finger_E3_ligase"/>
</dbReference>
<dbReference type="InterPro" id="IPR013083">
    <property type="entry name" value="Znf_RING/FYVE/PHD"/>
</dbReference>
<dbReference type="PROSITE" id="PS50089">
    <property type="entry name" value="ZF_RING_2"/>
    <property type="match status" value="1"/>
</dbReference>
<evidence type="ECO:0000256" key="1">
    <source>
        <dbReference type="ARBA" id="ARBA00022723"/>
    </source>
</evidence>
<keyword evidence="8" id="KW-1185">Reference proteome</keyword>
<protein>
    <recommendedName>
        <fullName evidence="6">RING-type domain-containing protein</fullName>
    </recommendedName>
</protein>
<feature type="domain" description="RING-type" evidence="6">
    <location>
        <begin position="362"/>
        <end position="403"/>
    </location>
</feature>
<feature type="compositionally biased region" description="Low complexity" evidence="5">
    <location>
        <begin position="591"/>
        <end position="600"/>
    </location>
</feature>
<keyword evidence="2 4" id="KW-0863">Zinc-finger</keyword>
<comment type="caution">
    <text evidence="7">The sequence shown here is derived from an EMBL/GenBank/DDBJ whole genome shotgun (WGS) entry which is preliminary data.</text>
</comment>
<dbReference type="CDD" id="cd16454">
    <property type="entry name" value="RING-H2_PA-TM-RING"/>
    <property type="match status" value="1"/>
</dbReference>
<feature type="compositionally biased region" description="Polar residues" evidence="5">
    <location>
        <begin position="201"/>
        <end position="218"/>
    </location>
</feature>
<feature type="compositionally biased region" description="Basic and acidic residues" evidence="5">
    <location>
        <begin position="95"/>
        <end position="104"/>
    </location>
</feature>
<keyword evidence="1" id="KW-0479">Metal-binding</keyword>
<evidence type="ECO:0000256" key="2">
    <source>
        <dbReference type="ARBA" id="ARBA00022771"/>
    </source>
</evidence>
<feature type="region of interest" description="Disordered" evidence="5">
    <location>
        <begin position="57"/>
        <end position="158"/>
    </location>
</feature>
<feature type="compositionally biased region" description="Gly residues" evidence="5">
    <location>
        <begin position="416"/>
        <end position="427"/>
    </location>
</feature>
<gene>
    <name evidence="7" type="ORF">FJTKL_07056</name>
</gene>
<dbReference type="InterPro" id="IPR001841">
    <property type="entry name" value="Znf_RING"/>
</dbReference>
<keyword evidence="3" id="KW-0862">Zinc</keyword>
<feature type="compositionally biased region" description="Low complexity" evidence="5">
    <location>
        <begin position="450"/>
        <end position="470"/>
    </location>
</feature>
<proteinExistence type="predicted"/>
<feature type="compositionally biased region" description="Low complexity" evidence="5">
    <location>
        <begin position="558"/>
        <end position="574"/>
    </location>
</feature>
<feature type="compositionally biased region" description="Basic and acidic residues" evidence="5">
    <location>
        <begin position="77"/>
        <end position="87"/>
    </location>
</feature>
<dbReference type="SMART" id="SM00184">
    <property type="entry name" value="RING"/>
    <property type="match status" value="1"/>
</dbReference>
<evidence type="ECO:0000256" key="3">
    <source>
        <dbReference type="ARBA" id="ARBA00022833"/>
    </source>
</evidence>